<dbReference type="Pfam" id="PF05773">
    <property type="entry name" value="RWD"/>
    <property type="match status" value="1"/>
</dbReference>
<organism evidence="7 8">
    <name type="scientific">Elsinoe australis</name>
    <dbReference type="NCBI Taxonomy" id="40998"/>
    <lineage>
        <taxon>Eukaryota</taxon>
        <taxon>Fungi</taxon>
        <taxon>Dikarya</taxon>
        <taxon>Ascomycota</taxon>
        <taxon>Pezizomycotina</taxon>
        <taxon>Dothideomycetes</taxon>
        <taxon>Dothideomycetidae</taxon>
        <taxon>Myriangiales</taxon>
        <taxon>Elsinoaceae</taxon>
        <taxon>Elsinoe</taxon>
    </lineage>
</organism>
<dbReference type="InterPro" id="IPR015943">
    <property type="entry name" value="WD40/YVTN_repeat-like_dom_sf"/>
</dbReference>
<reference evidence="7 8" key="1">
    <citation type="submission" date="2017-05" db="EMBL/GenBank/DDBJ databases">
        <title>Draft genome sequence of Elsinoe australis.</title>
        <authorList>
            <person name="Cheng Q."/>
        </authorList>
    </citation>
    <scope>NUCLEOTIDE SEQUENCE [LARGE SCALE GENOMIC DNA]</scope>
    <source>
        <strain evidence="7 8">NL1</strain>
    </source>
</reference>
<feature type="repeat" description="WD" evidence="4">
    <location>
        <begin position="117"/>
        <end position="159"/>
    </location>
</feature>
<dbReference type="InterPro" id="IPR001680">
    <property type="entry name" value="WD40_rpt"/>
</dbReference>
<evidence type="ECO:0000256" key="4">
    <source>
        <dbReference type="PROSITE-ProRule" id="PRU00221"/>
    </source>
</evidence>
<dbReference type="InterPro" id="IPR016135">
    <property type="entry name" value="UBQ-conjugating_enzyme/RWD"/>
</dbReference>
<feature type="compositionally biased region" description="Low complexity" evidence="5">
    <location>
        <begin position="421"/>
        <end position="436"/>
    </location>
</feature>
<feature type="compositionally biased region" description="Low complexity" evidence="5">
    <location>
        <begin position="1007"/>
        <end position="1025"/>
    </location>
</feature>
<dbReference type="EMBL" id="NHZQ01000447">
    <property type="protein sequence ID" value="PSK34392.1"/>
    <property type="molecule type" value="Genomic_DNA"/>
</dbReference>
<dbReference type="STRING" id="40998.A0A2P7YEJ8"/>
<dbReference type="GO" id="GO:0034198">
    <property type="term" value="P:cellular response to amino acid starvation"/>
    <property type="evidence" value="ECO:0007669"/>
    <property type="project" value="TreeGrafter"/>
</dbReference>
<feature type="compositionally biased region" description="Acidic residues" evidence="5">
    <location>
        <begin position="711"/>
        <end position="723"/>
    </location>
</feature>
<dbReference type="PROSITE" id="PS50908">
    <property type="entry name" value="RWD"/>
    <property type="match status" value="1"/>
</dbReference>
<proteinExistence type="inferred from homology"/>
<evidence type="ECO:0000256" key="1">
    <source>
        <dbReference type="ARBA" id="ARBA00022574"/>
    </source>
</evidence>
<comment type="caution">
    <text evidence="7">The sequence shown here is derived from an EMBL/GenBank/DDBJ whole genome shotgun (WGS) entry which is preliminary data.</text>
</comment>
<feature type="region of interest" description="Disordered" evidence="5">
    <location>
        <begin position="369"/>
        <end position="436"/>
    </location>
</feature>
<dbReference type="Gene3D" id="2.130.10.10">
    <property type="entry name" value="YVTN repeat-like/Quinoprotein amine dehydrogenase"/>
    <property type="match status" value="1"/>
</dbReference>
<sequence>MAVLDSVSPDQDNTIFQSPTFQEDIRIHVDLPIGSATISPSGRDVALASKQGLYIIDLDSPYSPPRHIRHETPWTPADVQWSPFADRHYWVVNTSNQTALVWNLNLATEKAPIEFVLHAHYRAITDINFSPFNPDILSTCAVDGFVHNWDLRIPSRPATSFSDWFAGATQVKWNRKDPHIIASSHDRFLRIWDDRKGAIPLNTIEAHATKIYGVDWSRFDANKVITCSLDRTIKVWDFSVSEVHPERIIRTPYPVWRARHTPFGEGILAMPQRGDDRLHLFDGRQDSSTPWDAHVEPVYSFKGHDDSVKEFLWRARGTISDDMKDHRDFQLVSWGNDRELILHRMREKYLAQVGFEKGMQIKRSLQLTRRGSPYVSYRDPPSSNLSQQLNGHVPWQDQSDQSKGMTATADQTGRGTVRNATMTRPSTTSDTPTKSSSTVITWMKGVKFGKGSRANRRNAKRSFQALSKFSAQPDQRETLSDEIIHASDTFKKLVFEEVDVKARHLLVSLTGPWGSNDKPIFIKLVTSFPRGYPGTSPPQFDLSRSSALSNEKMEQLEADLEKIAGAHLKQRTGCLESILYYLTGEHTLKQSIAWLDAHFDELQQGEKVESSSDEEDPLGDFATTESQVLEPGDTHGQSVLSGNANVPLPKACGAIWAPDGRLICFFPPKALPPSLFEKIHPAQVSRSNSDVMLEGLGRLHTDVLKTKPQESPEESPEESDFDDSSSTSSSSDSSDGIGFSTFSTSLYRRKVWTRSSVRDRLRSGSVEGSQRTSAGPEKSFGGPKPKTIVSIQSHDELLPTKLALAESYMVFGDSTTVCLHNSEVASQHGFASVADVWSLLAFILSKEVPLVSLMLDGQGSAFIMAKRALVRIQRQDSGLDLSFDEPDAVSHPHSLGHLKWGNHPSSSSWLIESVFDFFERQADIQMLAMLSCVLSDTPRSEPPLPPSVTSIWPGHTIPYYPNEEIALLTTHPRIALSSSHASSTDPTPNHYGSIPSSDGLPDPPGRTSSDLPTPLSTASTPPLLSRQTSTRPSLAASLSVSPESKPTPLSANSSFASSMWSRPFNLSSSPPTRPHHRSTHISSGDENLASSLAGSGGGITWGPITVHGSNTTMRRAFLRDDDGSSSEDEDEVATPEDAGVKVVLKNAMRFEDEGAGDRVLLPERVRGRCAAWREAYAGALETWGLGVEAAEVRKFNCGLESGWSGLEWRGEEEEGKGRLFDDRMSQVTMVGEGMGERRGSAGGGGLVMGRYCGRCDLVMDGRRNEGRCPRCNARKRALGCGVCLEPIIGLHKACFNCGHVAHVDCFMALDWLEGEAEGKVDAGVCETGCGCQCAAFGSLQMEQLAP</sequence>
<dbReference type="InterPro" id="IPR036322">
    <property type="entry name" value="WD40_repeat_dom_sf"/>
</dbReference>
<feature type="region of interest" description="Disordered" evidence="5">
    <location>
        <begin position="977"/>
        <end position="1094"/>
    </location>
</feature>
<dbReference type="SMART" id="SM00320">
    <property type="entry name" value="WD40"/>
    <property type="match status" value="5"/>
</dbReference>
<evidence type="ECO:0000256" key="5">
    <source>
        <dbReference type="SAM" id="MobiDB-lite"/>
    </source>
</evidence>
<evidence type="ECO:0000256" key="2">
    <source>
        <dbReference type="ARBA" id="ARBA00022737"/>
    </source>
</evidence>
<dbReference type="Pfam" id="PF00400">
    <property type="entry name" value="WD40"/>
    <property type="match status" value="3"/>
</dbReference>
<feature type="domain" description="RWD" evidence="6">
    <location>
        <begin position="481"/>
        <end position="589"/>
    </location>
</feature>
<dbReference type="SUPFAM" id="SSF50978">
    <property type="entry name" value="WD40 repeat-like"/>
    <property type="match status" value="1"/>
</dbReference>
<comment type="similarity">
    <text evidence="3">Belongs to the WD repeat WDR59 family.</text>
</comment>
<dbReference type="PANTHER" id="PTHR46170">
    <property type="entry name" value="GATOR COMPLEX PROTEIN WDR59"/>
    <property type="match status" value="1"/>
</dbReference>
<feature type="compositionally biased region" description="Low complexity" evidence="5">
    <location>
        <begin position="1050"/>
        <end position="1061"/>
    </location>
</feature>
<dbReference type="GO" id="GO:0035591">
    <property type="term" value="F:signaling adaptor activity"/>
    <property type="evidence" value="ECO:0007669"/>
    <property type="project" value="TreeGrafter"/>
</dbReference>
<protein>
    <recommendedName>
        <fullName evidence="6">RWD domain-containing protein</fullName>
    </recommendedName>
</protein>
<feature type="compositionally biased region" description="Polar residues" evidence="5">
    <location>
        <begin position="381"/>
        <end position="420"/>
    </location>
</feature>
<feature type="compositionally biased region" description="Polar residues" evidence="5">
    <location>
        <begin position="977"/>
        <end position="987"/>
    </location>
</feature>
<feature type="repeat" description="WD" evidence="4">
    <location>
        <begin position="204"/>
        <end position="239"/>
    </location>
</feature>
<keyword evidence="2" id="KW-0677">Repeat</keyword>
<dbReference type="OrthoDB" id="311712at2759"/>
<feature type="region of interest" description="Disordered" evidence="5">
    <location>
        <begin position="704"/>
        <end position="735"/>
    </location>
</feature>
<dbReference type="InterPro" id="IPR006575">
    <property type="entry name" value="RWD_dom"/>
</dbReference>
<dbReference type="PROSITE" id="PS00678">
    <property type="entry name" value="WD_REPEATS_1"/>
    <property type="match status" value="1"/>
</dbReference>
<keyword evidence="1 4" id="KW-0853">WD repeat</keyword>
<feature type="region of interest" description="Disordered" evidence="5">
    <location>
        <begin position="762"/>
        <end position="784"/>
    </location>
</feature>
<dbReference type="GO" id="GO:0035859">
    <property type="term" value="C:Seh1-associated complex"/>
    <property type="evidence" value="ECO:0007669"/>
    <property type="project" value="TreeGrafter"/>
</dbReference>
<name>A0A2P7YEJ8_9PEZI</name>
<feature type="compositionally biased region" description="Polar residues" evidence="5">
    <location>
        <begin position="1026"/>
        <end position="1049"/>
    </location>
</feature>
<keyword evidence="8" id="KW-1185">Reference proteome</keyword>
<dbReference type="PROSITE" id="PS50294">
    <property type="entry name" value="WD_REPEATS_REGION"/>
    <property type="match status" value="1"/>
</dbReference>
<accession>A0A2P7YEJ8</accession>
<dbReference type="PROSITE" id="PS50082">
    <property type="entry name" value="WD_REPEATS_2"/>
    <property type="match status" value="2"/>
</dbReference>
<evidence type="ECO:0000256" key="3">
    <source>
        <dbReference type="ARBA" id="ARBA00038452"/>
    </source>
</evidence>
<feature type="compositionally biased region" description="Low complexity" evidence="5">
    <location>
        <begin position="724"/>
        <end position="735"/>
    </location>
</feature>
<dbReference type="InterPro" id="IPR049567">
    <property type="entry name" value="WDR59-like"/>
</dbReference>
<evidence type="ECO:0000313" key="8">
    <source>
        <dbReference type="Proteomes" id="UP000243723"/>
    </source>
</evidence>
<dbReference type="InterPro" id="IPR019775">
    <property type="entry name" value="WD40_repeat_CS"/>
</dbReference>
<dbReference type="Gene3D" id="3.10.110.10">
    <property type="entry name" value="Ubiquitin Conjugating Enzyme"/>
    <property type="match status" value="1"/>
</dbReference>
<evidence type="ECO:0000313" key="7">
    <source>
        <dbReference type="EMBL" id="PSK34392.1"/>
    </source>
</evidence>
<dbReference type="PANTHER" id="PTHR46170:SF1">
    <property type="entry name" value="GATOR COMPLEX PROTEIN WDR59"/>
    <property type="match status" value="1"/>
</dbReference>
<dbReference type="Proteomes" id="UP000243723">
    <property type="component" value="Unassembled WGS sequence"/>
</dbReference>
<dbReference type="GO" id="GO:0005774">
    <property type="term" value="C:vacuolar membrane"/>
    <property type="evidence" value="ECO:0007669"/>
    <property type="project" value="TreeGrafter"/>
</dbReference>
<gene>
    <name evidence="7" type="ORF">B9Z65_8718</name>
</gene>
<dbReference type="GO" id="GO:1904263">
    <property type="term" value="P:positive regulation of TORC1 signaling"/>
    <property type="evidence" value="ECO:0007669"/>
    <property type="project" value="TreeGrafter"/>
</dbReference>
<evidence type="ECO:0000259" key="6">
    <source>
        <dbReference type="PROSITE" id="PS50908"/>
    </source>
</evidence>